<protein>
    <submittedName>
        <fullName evidence="6">Alpha/beta fold hydrolase</fullName>
    </submittedName>
</protein>
<gene>
    <name evidence="6" type="ORF">AACH10_22125</name>
</gene>
<reference evidence="6 7" key="1">
    <citation type="submission" date="2024-04" db="EMBL/GenBank/DDBJ databases">
        <title>Novel species of the genus Ideonella isolated from streams.</title>
        <authorList>
            <person name="Lu H."/>
        </authorList>
    </citation>
    <scope>NUCLEOTIDE SEQUENCE [LARGE SCALE GENOMIC DNA]</scope>
    <source>
        <strain evidence="6 7">DXS22W</strain>
    </source>
</reference>
<dbReference type="InterPro" id="IPR008220">
    <property type="entry name" value="HAT_MetX-like"/>
</dbReference>
<dbReference type="PANTHER" id="PTHR32268">
    <property type="entry name" value="HOMOSERINE O-ACETYLTRANSFERASE"/>
    <property type="match status" value="1"/>
</dbReference>
<evidence type="ECO:0000256" key="3">
    <source>
        <dbReference type="ARBA" id="ARBA00023315"/>
    </source>
</evidence>
<dbReference type="RefSeq" id="WP_341412700.1">
    <property type="nucleotide sequence ID" value="NZ_JBBUTH010000010.1"/>
</dbReference>
<proteinExistence type="predicted"/>
<feature type="signal peptide" evidence="4">
    <location>
        <begin position="1"/>
        <end position="25"/>
    </location>
</feature>
<keyword evidence="2" id="KW-0028">Amino-acid biosynthesis</keyword>
<dbReference type="NCBIfam" id="NF005071">
    <property type="entry name" value="PRK06489.1"/>
    <property type="match status" value="1"/>
</dbReference>
<evidence type="ECO:0000256" key="1">
    <source>
        <dbReference type="ARBA" id="ARBA00022679"/>
    </source>
</evidence>
<dbReference type="PANTHER" id="PTHR32268:SF11">
    <property type="entry name" value="HOMOSERINE O-ACETYLTRANSFERASE"/>
    <property type="match status" value="1"/>
</dbReference>
<organism evidence="6 7">
    <name type="scientific">Pseudaquabacterium inlustre</name>
    <dbReference type="NCBI Taxonomy" id="2984192"/>
    <lineage>
        <taxon>Bacteria</taxon>
        <taxon>Pseudomonadati</taxon>
        <taxon>Pseudomonadota</taxon>
        <taxon>Betaproteobacteria</taxon>
        <taxon>Burkholderiales</taxon>
        <taxon>Sphaerotilaceae</taxon>
        <taxon>Pseudaquabacterium</taxon>
    </lineage>
</organism>
<dbReference type="GO" id="GO:0016787">
    <property type="term" value="F:hydrolase activity"/>
    <property type="evidence" value="ECO:0007669"/>
    <property type="project" value="UniProtKB-KW"/>
</dbReference>
<dbReference type="InterPro" id="IPR000073">
    <property type="entry name" value="AB_hydrolase_1"/>
</dbReference>
<evidence type="ECO:0000313" key="6">
    <source>
        <dbReference type="EMBL" id="MEK8052966.1"/>
    </source>
</evidence>
<dbReference type="SUPFAM" id="SSF53474">
    <property type="entry name" value="alpha/beta-Hydrolases"/>
    <property type="match status" value="1"/>
</dbReference>
<accession>A0ABU9CPZ3</accession>
<dbReference type="PIRSF" id="PIRSF000443">
    <property type="entry name" value="Homoser_Ac_trans"/>
    <property type="match status" value="1"/>
</dbReference>
<evidence type="ECO:0000313" key="7">
    <source>
        <dbReference type="Proteomes" id="UP001365405"/>
    </source>
</evidence>
<feature type="chain" id="PRO_5045806176" evidence="4">
    <location>
        <begin position="26"/>
        <end position="362"/>
    </location>
</feature>
<dbReference type="EMBL" id="JBBUTH010000010">
    <property type="protein sequence ID" value="MEK8052966.1"/>
    <property type="molecule type" value="Genomic_DNA"/>
</dbReference>
<evidence type="ECO:0000259" key="5">
    <source>
        <dbReference type="Pfam" id="PF00561"/>
    </source>
</evidence>
<keyword evidence="7" id="KW-1185">Reference proteome</keyword>
<comment type="caution">
    <text evidence="6">The sequence shown here is derived from an EMBL/GenBank/DDBJ whole genome shotgun (WGS) entry which is preliminary data.</text>
</comment>
<dbReference type="Proteomes" id="UP001365405">
    <property type="component" value="Unassembled WGS sequence"/>
</dbReference>
<keyword evidence="4" id="KW-0732">Signal</keyword>
<keyword evidence="6" id="KW-0378">Hydrolase</keyword>
<dbReference type="Gene3D" id="3.40.50.1820">
    <property type="entry name" value="alpha/beta hydrolase"/>
    <property type="match status" value="1"/>
</dbReference>
<dbReference type="Pfam" id="PF00561">
    <property type="entry name" value="Abhydrolase_1"/>
    <property type="match status" value="1"/>
</dbReference>
<evidence type="ECO:0000256" key="2">
    <source>
        <dbReference type="ARBA" id="ARBA00023167"/>
    </source>
</evidence>
<name>A0ABU9CPZ3_9BURK</name>
<evidence type="ECO:0000256" key="4">
    <source>
        <dbReference type="SAM" id="SignalP"/>
    </source>
</evidence>
<feature type="domain" description="AB hydrolase-1" evidence="5">
    <location>
        <begin position="70"/>
        <end position="200"/>
    </location>
</feature>
<keyword evidence="3" id="KW-0012">Acyltransferase</keyword>
<keyword evidence="1" id="KW-0808">Transferase</keyword>
<sequence>MTHPLRWLLHTALACITCWALPAEAQTAASALPNLKQASYTLRDFRFNDGQVLPELRLHVTTLGNPAGEPVMLLHGTTGNGLALAQAASFGGELFGPGQPLDAQRYFIILPDAIGHGRSSKPSDGMRAAFPRYNYEDMVRAHHRLLTEHLGIKHLRLVLGNSMGGMHVWLFAQQHPGFADIAVPMAAQPVAMSGRNWAMRRLIVDSIRNDPAWQGGQYTQQPASARIASVFYNLATNGGHQALYRQAPTRAAADALLDQRLAAPFTADANDVLYQWDSSRDYDASAGLEKVRGTLLAINSADDERNPPELGVMEPALARIPGARLLLIPGSPQTAGHGTTGQARFWKAEVARLLQDAPRLAP</sequence>
<dbReference type="InterPro" id="IPR029058">
    <property type="entry name" value="AB_hydrolase_fold"/>
</dbReference>
<keyword evidence="2" id="KW-0486">Methionine biosynthesis</keyword>